<evidence type="ECO:0000256" key="1">
    <source>
        <dbReference type="ARBA" id="ARBA00022734"/>
    </source>
</evidence>
<dbReference type="GeneID" id="107270335"/>
<dbReference type="PANTHER" id="PTHR11346:SF176">
    <property type="entry name" value="32 KDA BETA-GALACTOSIDE-BINDING LECTIN LEC-3"/>
    <property type="match status" value="1"/>
</dbReference>
<dbReference type="Gene3D" id="2.60.120.200">
    <property type="match status" value="2"/>
</dbReference>
<reference evidence="5" key="1">
    <citation type="submission" date="2025-08" db="UniProtKB">
        <authorList>
            <consortium name="RefSeq"/>
        </authorList>
    </citation>
    <scope>IDENTIFICATION</scope>
</reference>
<dbReference type="SMART" id="SM00276">
    <property type="entry name" value="GLECT"/>
    <property type="match status" value="2"/>
</dbReference>
<dbReference type="SUPFAM" id="SSF49899">
    <property type="entry name" value="Concanavalin A-like lectins/glucanases"/>
    <property type="match status" value="2"/>
</dbReference>
<dbReference type="InterPro" id="IPR001079">
    <property type="entry name" value="Galectin_CRD"/>
</dbReference>
<dbReference type="PROSITE" id="PS51304">
    <property type="entry name" value="GALECTIN"/>
    <property type="match status" value="2"/>
</dbReference>
<proteinExistence type="predicted"/>
<sequence>MSRDSSEDFGKLVREEALRNFEFHDPDTLPLNVSEAVAINALRPTSAIIVTGFLPFYSIRFSINLLCQSSGNIALHFNPRIDRGYVVRNSKLRGHWDDEETCSPAGPKGTVFRRNAYFHVIIFCTETEFQISINEEHFCEFAYRVALREINGIEVNGDVEDVRFRQTTFQIYPKSKLTPYLQLNDKQSLEENLEWRSLYHQGTVEAPTSFKGKAIYPHPEIALHVNPRFLYGTSPPCMVMNCWTNGAWSHEERHQGNLFWLPGRDFFLVIRCEYQAFTIWLNNKMIGEFKHRLDPSIVDTLRIYGDVHLYQLAIGTS</sequence>
<evidence type="ECO:0000313" key="4">
    <source>
        <dbReference type="Proteomes" id="UP000694920"/>
    </source>
</evidence>
<evidence type="ECO:0000256" key="2">
    <source>
        <dbReference type="RuleBase" id="RU102079"/>
    </source>
</evidence>
<dbReference type="Pfam" id="PF00337">
    <property type="entry name" value="Gal-bind_lectin"/>
    <property type="match status" value="2"/>
</dbReference>
<accession>A0AAJ7C383</accession>
<evidence type="ECO:0000259" key="3">
    <source>
        <dbReference type="PROSITE" id="PS51304"/>
    </source>
</evidence>
<dbReference type="InterPro" id="IPR044156">
    <property type="entry name" value="Galectin-like"/>
</dbReference>
<gene>
    <name evidence="5" type="primary">LOC107270335</name>
</gene>
<dbReference type="AlphaFoldDB" id="A0AAJ7C383"/>
<dbReference type="CDD" id="cd00070">
    <property type="entry name" value="GLECT"/>
    <property type="match status" value="2"/>
</dbReference>
<name>A0AAJ7C383_CEPCN</name>
<dbReference type="PANTHER" id="PTHR11346">
    <property type="entry name" value="GALECTIN"/>
    <property type="match status" value="1"/>
</dbReference>
<keyword evidence="1 2" id="KW-0430">Lectin</keyword>
<feature type="domain" description="Galectin" evidence="3">
    <location>
        <begin position="34"/>
        <end position="170"/>
    </location>
</feature>
<keyword evidence="4" id="KW-1185">Reference proteome</keyword>
<organism evidence="4 5">
    <name type="scientific">Cephus cinctus</name>
    <name type="common">Wheat stem sawfly</name>
    <dbReference type="NCBI Taxonomy" id="211228"/>
    <lineage>
        <taxon>Eukaryota</taxon>
        <taxon>Metazoa</taxon>
        <taxon>Ecdysozoa</taxon>
        <taxon>Arthropoda</taxon>
        <taxon>Hexapoda</taxon>
        <taxon>Insecta</taxon>
        <taxon>Pterygota</taxon>
        <taxon>Neoptera</taxon>
        <taxon>Endopterygota</taxon>
        <taxon>Hymenoptera</taxon>
        <taxon>Cephoidea</taxon>
        <taxon>Cephidae</taxon>
        <taxon>Cephus</taxon>
    </lineage>
</organism>
<dbReference type="InterPro" id="IPR013320">
    <property type="entry name" value="ConA-like_dom_sf"/>
</dbReference>
<evidence type="ECO:0000313" key="5">
    <source>
        <dbReference type="RefSeq" id="XP_015600753.1"/>
    </source>
</evidence>
<feature type="domain" description="Galectin" evidence="3">
    <location>
        <begin position="175"/>
        <end position="315"/>
    </location>
</feature>
<dbReference type="GO" id="GO:0030246">
    <property type="term" value="F:carbohydrate binding"/>
    <property type="evidence" value="ECO:0007669"/>
    <property type="project" value="UniProtKB-UniRule"/>
</dbReference>
<dbReference type="RefSeq" id="XP_015600753.1">
    <property type="nucleotide sequence ID" value="XM_015745267.2"/>
</dbReference>
<dbReference type="SMART" id="SM00908">
    <property type="entry name" value="Gal-bind_lectin"/>
    <property type="match status" value="2"/>
</dbReference>
<dbReference type="Proteomes" id="UP000694920">
    <property type="component" value="Unplaced"/>
</dbReference>
<protein>
    <recommendedName>
        <fullName evidence="2">Galectin</fullName>
    </recommendedName>
</protein>